<comment type="caution">
    <text evidence="1">The sequence shown here is derived from an EMBL/GenBank/DDBJ whole genome shotgun (WGS) entry which is preliminary data.</text>
</comment>
<feature type="non-terminal residue" evidence="1">
    <location>
        <position position="1"/>
    </location>
</feature>
<evidence type="ECO:0000313" key="2">
    <source>
        <dbReference type="Proteomes" id="UP000708208"/>
    </source>
</evidence>
<gene>
    <name evidence="1" type="ORF">AFUS01_LOCUS22783</name>
</gene>
<name>A0A8J2P769_9HEXA</name>
<dbReference type="AlphaFoldDB" id="A0A8J2P769"/>
<evidence type="ECO:0000313" key="1">
    <source>
        <dbReference type="EMBL" id="CAG7734390.1"/>
    </source>
</evidence>
<sequence>MCVILRLSGNIEKKNSMNDYEKDKTQKNNKRFRAEHNVEIIYKDKDAGICTTGDNCGKTYLVQCY</sequence>
<accession>A0A8J2P769</accession>
<protein>
    <submittedName>
        <fullName evidence="1">Uncharacterized protein</fullName>
    </submittedName>
</protein>
<dbReference type="Proteomes" id="UP000708208">
    <property type="component" value="Unassembled WGS sequence"/>
</dbReference>
<reference evidence="1" key="1">
    <citation type="submission" date="2021-06" db="EMBL/GenBank/DDBJ databases">
        <authorList>
            <person name="Hodson N. C."/>
            <person name="Mongue J. A."/>
            <person name="Jaron S. K."/>
        </authorList>
    </citation>
    <scope>NUCLEOTIDE SEQUENCE</scope>
</reference>
<dbReference type="EMBL" id="CAJVCH010268532">
    <property type="protein sequence ID" value="CAG7734390.1"/>
    <property type="molecule type" value="Genomic_DNA"/>
</dbReference>
<organism evidence="1 2">
    <name type="scientific">Allacma fusca</name>
    <dbReference type="NCBI Taxonomy" id="39272"/>
    <lineage>
        <taxon>Eukaryota</taxon>
        <taxon>Metazoa</taxon>
        <taxon>Ecdysozoa</taxon>
        <taxon>Arthropoda</taxon>
        <taxon>Hexapoda</taxon>
        <taxon>Collembola</taxon>
        <taxon>Symphypleona</taxon>
        <taxon>Sminthuridae</taxon>
        <taxon>Allacma</taxon>
    </lineage>
</organism>
<keyword evidence="2" id="KW-1185">Reference proteome</keyword>
<proteinExistence type="predicted"/>